<dbReference type="PANTHER" id="PTHR11008:SF9">
    <property type="entry name" value="PROTEIN TAKEOUT-LIKE PROTEIN"/>
    <property type="match status" value="1"/>
</dbReference>
<dbReference type="InterPro" id="IPR010562">
    <property type="entry name" value="Haemolymph_juvenile_hormone-bd"/>
</dbReference>
<accession>A0A6L2PLR7</accession>
<evidence type="ECO:0000313" key="2">
    <source>
        <dbReference type="Proteomes" id="UP000502823"/>
    </source>
</evidence>
<dbReference type="Proteomes" id="UP000502823">
    <property type="component" value="Unassembled WGS sequence"/>
</dbReference>
<dbReference type="FunCoup" id="A0A6L2PLR7">
    <property type="interactions" value="1"/>
</dbReference>
<organism evidence="1 2">
    <name type="scientific">Coptotermes formosanus</name>
    <name type="common">Formosan subterranean termite</name>
    <dbReference type="NCBI Taxonomy" id="36987"/>
    <lineage>
        <taxon>Eukaryota</taxon>
        <taxon>Metazoa</taxon>
        <taxon>Ecdysozoa</taxon>
        <taxon>Arthropoda</taxon>
        <taxon>Hexapoda</taxon>
        <taxon>Insecta</taxon>
        <taxon>Pterygota</taxon>
        <taxon>Neoptera</taxon>
        <taxon>Polyneoptera</taxon>
        <taxon>Dictyoptera</taxon>
        <taxon>Blattodea</taxon>
        <taxon>Blattoidea</taxon>
        <taxon>Termitoidae</taxon>
        <taxon>Rhinotermitidae</taxon>
        <taxon>Coptotermes</taxon>
    </lineage>
</organism>
<reference evidence="2" key="1">
    <citation type="submission" date="2020-01" db="EMBL/GenBank/DDBJ databases">
        <title>Draft genome sequence of the Termite Coptotermes fromosanus.</title>
        <authorList>
            <person name="Itakura S."/>
            <person name="Yosikawa Y."/>
            <person name="Umezawa K."/>
        </authorList>
    </citation>
    <scope>NUCLEOTIDE SEQUENCE [LARGE SCALE GENOMIC DNA]</scope>
</reference>
<dbReference type="OrthoDB" id="6370791at2759"/>
<gene>
    <name evidence="1" type="ORF">Cfor_00854</name>
</gene>
<dbReference type="SMART" id="SM00700">
    <property type="entry name" value="JHBP"/>
    <property type="match status" value="1"/>
</dbReference>
<dbReference type="InterPro" id="IPR038606">
    <property type="entry name" value="To_sf"/>
</dbReference>
<sequence>ARLRKFSAPGFRSELDDNLRRFIDTVVRDVIINGRPELGLPVLDPLEVEHLDFDIALESVKAKGSVDKVVIRGASKFVVESVKTDPDNLRAEVDISLAEARVEAEHYKLEGDLLNGALPLEGEGRLEADLRELRLKVIVELGVREDESVEVRLLELDVSLGQADVKLENLLGGGDLGEIANGLISSALPGLVDSEKGSVLPQIADAIKSLVNEQLVGKSLDDILDLINNSK</sequence>
<dbReference type="InParanoid" id="A0A6L2PLR7"/>
<comment type="caution">
    <text evidence="1">The sequence shown here is derived from an EMBL/GenBank/DDBJ whole genome shotgun (WGS) entry which is preliminary data.</text>
</comment>
<dbReference type="PANTHER" id="PTHR11008">
    <property type="entry name" value="PROTEIN TAKEOUT-LIKE PROTEIN"/>
    <property type="match status" value="1"/>
</dbReference>
<dbReference type="Gene3D" id="3.15.10.30">
    <property type="entry name" value="Haemolymph juvenile hormone binding protein"/>
    <property type="match status" value="1"/>
</dbReference>
<evidence type="ECO:0000313" key="1">
    <source>
        <dbReference type="EMBL" id="GFG33529.1"/>
    </source>
</evidence>
<feature type="non-terminal residue" evidence="1">
    <location>
        <position position="1"/>
    </location>
</feature>
<dbReference type="Pfam" id="PF06585">
    <property type="entry name" value="JHBP"/>
    <property type="match status" value="1"/>
</dbReference>
<proteinExistence type="predicted"/>
<protein>
    <recommendedName>
        <fullName evidence="3">Hemolymph juvenile hormone binding protein</fullName>
    </recommendedName>
</protein>
<dbReference type="AlphaFoldDB" id="A0A6L2PLR7"/>
<keyword evidence="2" id="KW-1185">Reference proteome</keyword>
<dbReference type="EMBL" id="BLKM01011524">
    <property type="protein sequence ID" value="GFG33529.1"/>
    <property type="molecule type" value="Genomic_DNA"/>
</dbReference>
<name>A0A6L2PLR7_COPFO</name>
<evidence type="ECO:0008006" key="3">
    <source>
        <dbReference type="Google" id="ProtNLM"/>
    </source>
</evidence>